<feature type="region of interest" description="Disordered" evidence="1">
    <location>
        <begin position="288"/>
        <end position="323"/>
    </location>
</feature>
<gene>
    <name evidence="3" type="ORF">AOQ84DRAFT_348486</name>
</gene>
<evidence type="ECO:0000313" key="4">
    <source>
        <dbReference type="Proteomes" id="UP000250140"/>
    </source>
</evidence>
<keyword evidence="4" id="KW-1185">Reference proteome</keyword>
<dbReference type="EMBL" id="KV750857">
    <property type="protein sequence ID" value="OCL02886.1"/>
    <property type="molecule type" value="Genomic_DNA"/>
</dbReference>
<feature type="compositionally biased region" description="Low complexity" evidence="1">
    <location>
        <begin position="297"/>
        <end position="311"/>
    </location>
</feature>
<reference evidence="3 4" key="1">
    <citation type="journal article" date="2016" name="Nat. Commun.">
        <title>Ectomycorrhizal ecology is imprinted in the genome of the dominant symbiotic fungus Cenococcum geophilum.</title>
        <authorList>
            <consortium name="DOE Joint Genome Institute"/>
            <person name="Peter M."/>
            <person name="Kohler A."/>
            <person name="Ohm R.A."/>
            <person name="Kuo A."/>
            <person name="Krutzmann J."/>
            <person name="Morin E."/>
            <person name="Arend M."/>
            <person name="Barry K.W."/>
            <person name="Binder M."/>
            <person name="Choi C."/>
            <person name="Clum A."/>
            <person name="Copeland A."/>
            <person name="Grisel N."/>
            <person name="Haridas S."/>
            <person name="Kipfer T."/>
            <person name="LaButti K."/>
            <person name="Lindquist E."/>
            <person name="Lipzen A."/>
            <person name="Maire R."/>
            <person name="Meier B."/>
            <person name="Mihaltcheva S."/>
            <person name="Molinier V."/>
            <person name="Murat C."/>
            <person name="Poggeler S."/>
            <person name="Quandt C.A."/>
            <person name="Sperisen C."/>
            <person name="Tritt A."/>
            <person name="Tisserant E."/>
            <person name="Crous P.W."/>
            <person name="Henrissat B."/>
            <person name="Nehls U."/>
            <person name="Egli S."/>
            <person name="Spatafora J.W."/>
            <person name="Grigoriev I.V."/>
            <person name="Martin F.M."/>
        </authorList>
    </citation>
    <scope>NUCLEOTIDE SEQUENCE [LARGE SCALE GENOMIC DNA]</scope>
    <source>
        <strain evidence="3 4">CBS 207.34</strain>
    </source>
</reference>
<organism evidence="3 4">
    <name type="scientific">Glonium stellatum</name>
    <dbReference type="NCBI Taxonomy" id="574774"/>
    <lineage>
        <taxon>Eukaryota</taxon>
        <taxon>Fungi</taxon>
        <taxon>Dikarya</taxon>
        <taxon>Ascomycota</taxon>
        <taxon>Pezizomycotina</taxon>
        <taxon>Dothideomycetes</taxon>
        <taxon>Pleosporomycetidae</taxon>
        <taxon>Gloniales</taxon>
        <taxon>Gloniaceae</taxon>
        <taxon>Glonium</taxon>
    </lineage>
</organism>
<keyword evidence="2" id="KW-1133">Transmembrane helix</keyword>
<keyword evidence="2" id="KW-0472">Membrane</keyword>
<feature type="transmembrane region" description="Helical" evidence="2">
    <location>
        <begin position="517"/>
        <end position="536"/>
    </location>
</feature>
<keyword evidence="2" id="KW-0812">Transmembrane</keyword>
<feature type="compositionally biased region" description="Polar residues" evidence="1">
    <location>
        <begin position="312"/>
        <end position="323"/>
    </location>
</feature>
<name>A0A8E2EQF7_9PEZI</name>
<protein>
    <submittedName>
        <fullName evidence="3">Uncharacterized protein</fullName>
    </submittedName>
</protein>
<evidence type="ECO:0000256" key="1">
    <source>
        <dbReference type="SAM" id="MobiDB-lite"/>
    </source>
</evidence>
<dbReference type="AlphaFoldDB" id="A0A8E2EQF7"/>
<proteinExistence type="predicted"/>
<dbReference type="OrthoDB" id="409136at2759"/>
<evidence type="ECO:0000313" key="3">
    <source>
        <dbReference type="EMBL" id="OCL02886.1"/>
    </source>
</evidence>
<sequence length="539" mass="60509">MLWARLHKDWHSLVSGLVSGSHSDQYPPARASGDTNRDFGVAETAAVASPNYPNRARLASKLASRLSTRFEKTGIVEDLKHAVKLTGMAVEATPYDHPDRAFRLRSLAMRLSRQFELQYLSKHTDNVSSCTPSYSPSIPLEDPLAPSGRQFVQRQSKGESTPLSSTMRCVIRKIKRWARPPVKEGYRRIEWKCTCGQEMYRDFSNSDPKAIDTFLVGFFPQSLPDLTLASSTKDSGALKAKFFEPELGSKKGLHGLVPPDINPGIQGPTGAAAISGLNLNIRPVPELSPTVRDIDDSQSTSSEIRTSSGLSNHPQVSQRVCNRSSHPNQKFLEVCINTGQYTVSLGEINVSDIKSDGQLFEKINQRYHEMRGSHIRRILRKPVDIHFVRFSLQRTYRVGILGKPMEMPPEEEVRKKHYEFSCPFPPPMDSREFLHHFYIHGDVHPQSIYLERLPKKLEPSLSQLQSQGLTFGWGIHIIEGPNKSALSWACFVILLLSFVVSVVYAVTMKTQEQGFGIGQWMVAVLSVALIALYHQWEEA</sequence>
<feature type="transmembrane region" description="Helical" evidence="2">
    <location>
        <begin position="485"/>
        <end position="505"/>
    </location>
</feature>
<accession>A0A8E2EQF7</accession>
<evidence type="ECO:0000256" key="2">
    <source>
        <dbReference type="SAM" id="Phobius"/>
    </source>
</evidence>
<dbReference type="Proteomes" id="UP000250140">
    <property type="component" value="Unassembled WGS sequence"/>
</dbReference>